<dbReference type="SUPFAM" id="SSF48452">
    <property type="entry name" value="TPR-like"/>
    <property type="match status" value="1"/>
</dbReference>
<proteinExistence type="predicted"/>
<dbReference type="InterPro" id="IPR011990">
    <property type="entry name" value="TPR-like_helical_dom_sf"/>
</dbReference>
<reference evidence="2" key="1">
    <citation type="submission" date="2020-07" db="EMBL/GenBank/DDBJ databases">
        <title>Complete genome sequencing of Coprobacter sp. strain 2CBH44.</title>
        <authorList>
            <person name="Sakamoto M."/>
            <person name="Murakami T."/>
            <person name="Mori H."/>
        </authorList>
    </citation>
    <scope>NUCLEOTIDE SEQUENCE [LARGE SCALE GENOMIC DNA]</scope>
    <source>
        <strain evidence="2">2CBH44</strain>
    </source>
</reference>
<evidence type="ECO:0000313" key="2">
    <source>
        <dbReference type="Proteomes" id="UP000594042"/>
    </source>
</evidence>
<evidence type="ECO:0000313" key="1">
    <source>
        <dbReference type="EMBL" id="BCI64025.1"/>
    </source>
</evidence>
<gene>
    <name evidence="1" type="ORF">Cop2CBH44_23780</name>
</gene>
<accession>A0A7G1HWA4</accession>
<evidence type="ECO:0008006" key="3">
    <source>
        <dbReference type="Google" id="ProtNLM"/>
    </source>
</evidence>
<dbReference type="AlphaFoldDB" id="A0A7G1HWA4"/>
<dbReference type="Proteomes" id="UP000594042">
    <property type="component" value="Chromosome"/>
</dbReference>
<dbReference type="RefSeq" id="WP_200754893.1">
    <property type="nucleotide sequence ID" value="NZ_AP023322.1"/>
</dbReference>
<name>A0A7G1HWA4_9BACT</name>
<dbReference type="EMBL" id="AP023322">
    <property type="protein sequence ID" value="BCI64025.1"/>
    <property type="molecule type" value="Genomic_DNA"/>
</dbReference>
<keyword evidence="2" id="KW-1185">Reference proteome</keyword>
<sequence length="513" mass="61369">MTKVDSVVSLLKSMTKSEKKHFSVQIIRKNSKKDFIQIYELIEREGITDSSLLRERFKQKNGGSSFDIALQYLYDKLLNMLLGLRKGRDVCYDLYQDILKAKMLYERSMFHESFMLLEKTIVRAQKYENYMVLLLAARIELDYLQNLDFPYLTEKELCHKQYIITESLKILRKINEQSFLYELLKYRLIYRGRNRSEMQKKEMGDLMISELYIASSLSKSNFEITKIHQLFQANYLMSIGDYEAALNSFQELTVLFKTNVKLWENPPYYYLSTLEGVLGSLRSVANYEGIRHFLEELKGLTTQSFADFQINATCLLFQYELFLFLDKGDFESCIHLIDEYEITLYNKFESLNPIRQAELCLYTALVYLGNGNMKRARYFINKAILDRNLDYLPLSHTIRLVKLMIYYEQGDFDIIRYESRSLKRRFLMDKERYYQIERYMLSFLNKDSLPILLQTRQSMWNKLWEQLSALYQDSFEKQLLDLFDFIAWIEAKLLKKKLSKVLYEHFFKRSNLN</sequence>
<dbReference type="Gene3D" id="1.25.40.10">
    <property type="entry name" value="Tetratricopeptide repeat domain"/>
    <property type="match status" value="1"/>
</dbReference>
<protein>
    <recommendedName>
        <fullName evidence="3">Tetratricopeptide repeat protein</fullName>
    </recommendedName>
</protein>
<dbReference type="KEGG" id="copr:Cop2CBH44_23780"/>
<organism evidence="1 2">
    <name type="scientific">Coprobacter secundus subsp. similis</name>
    <dbReference type="NCBI Taxonomy" id="2751153"/>
    <lineage>
        <taxon>Bacteria</taxon>
        <taxon>Pseudomonadati</taxon>
        <taxon>Bacteroidota</taxon>
        <taxon>Bacteroidia</taxon>
        <taxon>Bacteroidales</taxon>
        <taxon>Barnesiellaceae</taxon>
        <taxon>Coprobacter</taxon>
    </lineage>
</organism>